<dbReference type="InterPro" id="IPR001119">
    <property type="entry name" value="SLH_dom"/>
</dbReference>
<accession>A0A4P6URJ6</accession>
<dbReference type="PANTHER" id="PTHR43308">
    <property type="entry name" value="OUTER MEMBRANE PROTEIN ALPHA-RELATED"/>
    <property type="match status" value="1"/>
</dbReference>
<dbReference type="RefSeq" id="WP_208650964.1">
    <property type="nucleotide sequence ID" value="NZ_CP036528.1"/>
</dbReference>
<dbReference type="PANTHER" id="PTHR43308:SF5">
    <property type="entry name" value="S-LAYER PROTEIN _ PEPTIDOGLYCAN ENDO-BETA-N-ACETYLGLUCOSAMINIDASE"/>
    <property type="match status" value="1"/>
</dbReference>
<dbReference type="Pfam" id="PF00395">
    <property type="entry name" value="SLH"/>
    <property type="match status" value="3"/>
</dbReference>
<feature type="domain" description="SLH" evidence="2">
    <location>
        <begin position="144"/>
        <end position="206"/>
    </location>
</feature>
<evidence type="ECO:0000256" key="1">
    <source>
        <dbReference type="SAM" id="SignalP"/>
    </source>
</evidence>
<protein>
    <submittedName>
        <fullName evidence="3">S-layer homology domain-containing protein</fullName>
    </submittedName>
</protein>
<dbReference type="AlphaFoldDB" id="A0A4P6URJ6"/>
<feature type="domain" description="SLH" evidence="2">
    <location>
        <begin position="25"/>
        <end position="88"/>
    </location>
</feature>
<dbReference type="PROSITE" id="PS51272">
    <property type="entry name" value="SLH"/>
    <property type="match status" value="3"/>
</dbReference>
<evidence type="ECO:0000313" key="4">
    <source>
        <dbReference type="Proteomes" id="UP000291151"/>
    </source>
</evidence>
<name>A0A4P6URJ6_9BACL</name>
<sequence>MKKSRLFPILLALVLLLVLPFGSAGAAGFKDVDSNYWAANEINRLAEKGILAGYEDNTFKPENHVTRAQTAIILSRLLNLDTSKESSIEYKDVSKDFYAYGAIAAVTNAGIMKGSNREFRPDANLTRAQMAIVIANAFNLKGDGTTSFTDVPKDFYAYEAIDALRTNGITTGSNNAFNPDDSITRAQFAVFLSRILDNQSKNEVDPLVEELKQIYNNESNLDSYDFEGTMNFGIEFPVFEGMTEEDAAIFDMFKDISADFKGVYQKDPLMLEMVMTMKINGMTMEMPAIMTADKMYIQLPEVPGEETPDELKGKFLEMDFNELAGLSGQPVPDFDLELNQKLNAALYDIYFKHFGSDYYKQVPKNSVSVPSNYEVAKVYKFEVTNAELTPFIQKLVYNFLPEFFALLENPEYAKALGITADDVKAVKELLNDPQLKAFIENIGNFVTLNNFKEYIAVHPDKYISYDVFDFNAKVAMEGQTFGFKMNYKMGKSNVNETPNFTIGIPSEENIIKFEELYNLEDFDIEGDIVEEEASK</sequence>
<keyword evidence="1" id="KW-0732">Signal</keyword>
<reference evidence="3 4" key="1">
    <citation type="submission" date="2019-02" db="EMBL/GenBank/DDBJ databases">
        <title>Ureibacillus thermophilus.</title>
        <authorList>
            <person name="Sunny J.S."/>
            <person name="Natarajan A."/>
            <person name="Saleena L.M."/>
        </authorList>
    </citation>
    <scope>NUCLEOTIDE SEQUENCE [LARGE SCALE GENOMIC DNA]</scope>
    <source>
        <strain evidence="3 4">LM102</strain>
    </source>
</reference>
<proteinExistence type="predicted"/>
<dbReference type="KEGG" id="uth:DKZ56_01520"/>
<evidence type="ECO:0000313" key="3">
    <source>
        <dbReference type="EMBL" id="QBK24691.1"/>
    </source>
</evidence>
<feature type="chain" id="PRO_5020258351" evidence="1">
    <location>
        <begin position="27"/>
        <end position="535"/>
    </location>
</feature>
<feature type="domain" description="SLH" evidence="2">
    <location>
        <begin position="89"/>
        <end position="143"/>
    </location>
</feature>
<organism evidence="3 4">
    <name type="scientific">Ureibacillus thermophilus</name>
    <dbReference type="NCBI Taxonomy" id="367743"/>
    <lineage>
        <taxon>Bacteria</taxon>
        <taxon>Bacillati</taxon>
        <taxon>Bacillota</taxon>
        <taxon>Bacilli</taxon>
        <taxon>Bacillales</taxon>
        <taxon>Caryophanaceae</taxon>
        <taxon>Ureibacillus</taxon>
    </lineage>
</organism>
<gene>
    <name evidence="3" type="ORF">DKZ56_01520</name>
</gene>
<dbReference type="InterPro" id="IPR051465">
    <property type="entry name" value="Cell_Envelope_Struct_Comp"/>
</dbReference>
<keyword evidence="4" id="KW-1185">Reference proteome</keyword>
<evidence type="ECO:0000259" key="2">
    <source>
        <dbReference type="PROSITE" id="PS51272"/>
    </source>
</evidence>
<dbReference type="Proteomes" id="UP000291151">
    <property type="component" value="Chromosome"/>
</dbReference>
<feature type="signal peptide" evidence="1">
    <location>
        <begin position="1"/>
        <end position="26"/>
    </location>
</feature>
<dbReference type="EMBL" id="CP036528">
    <property type="protein sequence ID" value="QBK24691.1"/>
    <property type="molecule type" value="Genomic_DNA"/>
</dbReference>